<feature type="transmembrane region" description="Helical" evidence="2">
    <location>
        <begin position="261"/>
        <end position="282"/>
    </location>
</feature>
<dbReference type="RefSeq" id="XP_062631947.1">
    <property type="nucleotide sequence ID" value="XM_062775963.1"/>
</dbReference>
<protein>
    <submittedName>
        <fullName evidence="4">Uncharacterized protein</fullName>
    </submittedName>
</protein>
<keyword evidence="5" id="KW-1185">Reference proteome</keyword>
<dbReference type="GeneID" id="87812569"/>
<evidence type="ECO:0000256" key="1">
    <source>
        <dbReference type="SAM" id="MobiDB-lite"/>
    </source>
</evidence>
<feature type="region of interest" description="Disordered" evidence="1">
    <location>
        <begin position="211"/>
        <end position="238"/>
    </location>
</feature>
<dbReference type="AlphaFoldDB" id="A0AAF0YKB2"/>
<evidence type="ECO:0000256" key="2">
    <source>
        <dbReference type="SAM" id="Phobius"/>
    </source>
</evidence>
<feature type="signal peptide" evidence="3">
    <location>
        <begin position="1"/>
        <end position="15"/>
    </location>
</feature>
<feature type="compositionally biased region" description="Gly residues" evidence="1">
    <location>
        <begin position="217"/>
        <end position="229"/>
    </location>
</feature>
<keyword evidence="2" id="KW-1133">Transmembrane helix</keyword>
<proteinExistence type="predicted"/>
<organism evidence="4 5">
    <name type="scientific">Vanrija pseudolonga</name>
    <dbReference type="NCBI Taxonomy" id="143232"/>
    <lineage>
        <taxon>Eukaryota</taxon>
        <taxon>Fungi</taxon>
        <taxon>Dikarya</taxon>
        <taxon>Basidiomycota</taxon>
        <taxon>Agaricomycotina</taxon>
        <taxon>Tremellomycetes</taxon>
        <taxon>Trichosporonales</taxon>
        <taxon>Trichosporonaceae</taxon>
        <taxon>Vanrija</taxon>
    </lineage>
</organism>
<dbReference type="Proteomes" id="UP000827549">
    <property type="component" value="Chromosome 7"/>
</dbReference>
<keyword evidence="2" id="KW-0472">Membrane</keyword>
<accession>A0AAF0YKB2</accession>
<keyword evidence="3" id="KW-0732">Signal</keyword>
<dbReference type="EMBL" id="CP086720">
    <property type="protein sequence ID" value="WOO85921.1"/>
    <property type="molecule type" value="Genomic_DNA"/>
</dbReference>
<evidence type="ECO:0000256" key="3">
    <source>
        <dbReference type="SAM" id="SignalP"/>
    </source>
</evidence>
<evidence type="ECO:0000313" key="5">
    <source>
        <dbReference type="Proteomes" id="UP000827549"/>
    </source>
</evidence>
<keyword evidence="2" id="KW-0812">Transmembrane</keyword>
<reference evidence="4" key="1">
    <citation type="submission" date="2023-10" db="EMBL/GenBank/DDBJ databases">
        <authorList>
            <person name="Noh H."/>
        </authorList>
    </citation>
    <scope>NUCLEOTIDE SEQUENCE</scope>
    <source>
        <strain evidence="4">DUCC4014</strain>
    </source>
</reference>
<evidence type="ECO:0000313" key="4">
    <source>
        <dbReference type="EMBL" id="WOO85921.1"/>
    </source>
</evidence>
<feature type="chain" id="PRO_5042019939" evidence="3">
    <location>
        <begin position="16"/>
        <end position="283"/>
    </location>
</feature>
<name>A0AAF0YKB2_9TREE</name>
<sequence length="283" mass="27630">MRVAYLLTAATLAAAQSIAPLSIPPFTGGLQPAPTISPFTPSGSATTVSVDGGSKTATVDLTNQVAYSGHWYSEQGCDASQVAHSTNDSTATAVIHFDSSVAGYTLSASMGDAIMLVTSGNVQQSLFAITVGTTDIQGLGSQCTTSYKYTFGGSGGGTVTIAYKVAAHSGRRQFSGMTNLVQINEIVAYANAADLQSITLPPNVHTDGVDATTLPGGAAGGGATGGAAGDGAKSTATTGKSTDAAAASSPAAGGGKAPGGAAALGAPAALALGIATVAFLWMC</sequence>
<gene>
    <name evidence="4" type="ORF">LOC62_07G009407</name>
</gene>